<organism evidence="3 4">
    <name type="scientific">Denitromonas iodatirespirans</name>
    <dbReference type="NCBI Taxonomy" id="2795389"/>
    <lineage>
        <taxon>Bacteria</taxon>
        <taxon>Pseudomonadati</taxon>
        <taxon>Pseudomonadota</taxon>
        <taxon>Betaproteobacteria</taxon>
        <taxon>Rhodocyclales</taxon>
        <taxon>Zoogloeaceae</taxon>
        <taxon>Denitromonas</taxon>
    </lineage>
</organism>
<dbReference type="PIRSF" id="PIRSF016919">
    <property type="entry name" value="HupE_UreJ"/>
    <property type="match status" value="1"/>
</dbReference>
<dbReference type="InterPro" id="IPR007038">
    <property type="entry name" value="HupE_UreJ"/>
</dbReference>
<dbReference type="RefSeq" id="WP_214359514.1">
    <property type="nucleotide sequence ID" value="NZ_JAEKFT010000001.1"/>
</dbReference>
<dbReference type="Proteomes" id="UP000694660">
    <property type="component" value="Unassembled WGS sequence"/>
</dbReference>
<feature type="signal peptide" evidence="2">
    <location>
        <begin position="1"/>
        <end position="21"/>
    </location>
</feature>
<dbReference type="EMBL" id="JAEKFT010000001">
    <property type="protein sequence ID" value="MBT0959763.1"/>
    <property type="molecule type" value="Genomic_DNA"/>
</dbReference>
<feature type="transmembrane region" description="Helical" evidence="1">
    <location>
        <begin position="37"/>
        <end position="56"/>
    </location>
</feature>
<dbReference type="Pfam" id="PF04955">
    <property type="entry name" value="HupE_UreJ"/>
    <property type="match status" value="1"/>
</dbReference>
<keyword evidence="1" id="KW-0812">Transmembrane</keyword>
<keyword evidence="1" id="KW-0472">Membrane</keyword>
<evidence type="ECO:0000313" key="3">
    <source>
        <dbReference type="EMBL" id="MBT0959763.1"/>
    </source>
</evidence>
<keyword evidence="4" id="KW-1185">Reference proteome</keyword>
<protein>
    <submittedName>
        <fullName evidence="3">HupE/UreJ family protein</fullName>
    </submittedName>
</protein>
<feature type="transmembrane region" description="Helical" evidence="1">
    <location>
        <begin position="137"/>
        <end position="160"/>
    </location>
</feature>
<keyword evidence="1" id="KW-1133">Transmembrane helix</keyword>
<feature type="transmembrane region" description="Helical" evidence="1">
    <location>
        <begin position="88"/>
        <end position="105"/>
    </location>
</feature>
<sequence>MAISRVLLALVLAGGAGSALAHGGHSGAHFGAGLAHPFSGLDHVLAMLAVGIYALRQGGAGRWLLPAGFVAAMLAGAALGALGAEVPAVEAGIASSVLVLGLLIAAAVRLPLAAALPLVSVFAVFHGYAHFAEMGGAGLMSYALGFVTATAMLHAMGFALARWMPETPLAQGIKRVLGGAMAATGLVLLGS</sequence>
<keyword evidence="2" id="KW-0732">Signal</keyword>
<evidence type="ECO:0000313" key="4">
    <source>
        <dbReference type="Proteomes" id="UP000694660"/>
    </source>
</evidence>
<feature type="chain" id="PRO_5037045826" evidence="2">
    <location>
        <begin position="22"/>
        <end position="191"/>
    </location>
</feature>
<accession>A0A944DBP3</accession>
<reference evidence="4" key="1">
    <citation type="journal article" date="2022" name="ISME J.">
        <title>Genetic and phylogenetic analysis of dissimilatory iodate-reducing bacteria identifies potential niches across the world's oceans.</title>
        <authorList>
            <person name="Reyes-Umana V."/>
            <person name="Henning Z."/>
            <person name="Lee K."/>
            <person name="Barnum T.P."/>
            <person name="Coates J.D."/>
        </authorList>
    </citation>
    <scope>NUCLEOTIDE SEQUENCE [LARGE SCALE GENOMIC DNA]</scope>
    <source>
        <strain evidence="4">IR12</strain>
    </source>
</reference>
<name>A0A944DBP3_DENI1</name>
<proteinExistence type="predicted"/>
<comment type="caution">
    <text evidence="3">The sequence shown here is derived from an EMBL/GenBank/DDBJ whole genome shotgun (WGS) entry which is preliminary data.</text>
</comment>
<dbReference type="AlphaFoldDB" id="A0A944DBP3"/>
<feature type="transmembrane region" description="Helical" evidence="1">
    <location>
        <begin position="63"/>
        <end position="82"/>
    </location>
</feature>
<feature type="transmembrane region" description="Helical" evidence="1">
    <location>
        <begin position="112"/>
        <end position="131"/>
    </location>
</feature>
<evidence type="ECO:0000256" key="2">
    <source>
        <dbReference type="SAM" id="SignalP"/>
    </source>
</evidence>
<gene>
    <name evidence="3" type="ORF">I8J34_01145</name>
</gene>
<evidence type="ECO:0000256" key="1">
    <source>
        <dbReference type="SAM" id="Phobius"/>
    </source>
</evidence>